<name>A0A240U893_9BURK</name>
<dbReference type="InterPro" id="IPR005025">
    <property type="entry name" value="FMN_Rdtase-like_dom"/>
</dbReference>
<dbReference type="Pfam" id="PF03358">
    <property type="entry name" value="FMN_red"/>
    <property type="match status" value="1"/>
</dbReference>
<dbReference type="SUPFAM" id="SSF52218">
    <property type="entry name" value="Flavoproteins"/>
    <property type="match status" value="1"/>
</dbReference>
<dbReference type="InterPro" id="IPR050712">
    <property type="entry name" value="NAD(P)H-dep_reductase"/>
</dbReference>
<accession>A0A240U893</accession>
<evidence type="ECO:0000313" key="2">
    <source>
        <dbReference type="Proteomes" id="UP000194432"/>
    </source>
</evidence>
<dbReference type="InterPro" id="IPR029039">
    <property type="entry name" value="Flavoprotein-like_sf"/>
</dbReference>
<dbReference type="EMBL" id="CP021361">
    <property type="protein sequence ID" value="ART53617.1"/>
    <property type="molecule type" value="Genomic_DNA"/>
</dbReference>
<dbReference type="PANTHER" id="PTHR30543:SF21">
    <property type="entry name" value="NAD(P)H-DEPENDENT FMN REDUCTASE LOT6"/>
    <property type="match status" value="1"/>
</dbReference>
<dbReference type="GO" id="GO:0005829">
    <property type="term" value="C:cytosol"/>
    <property type="evidence" value="ECO:0007669"/>
    <property type="project" value="TreeGrafter"/>
</dbReference>
<dbReference type="GO" id="GO:0010181">
    <property type="term" value="F:FMN binding"/>
    <property type="evidence" value="ECO:0007669"/>
    <property type="project" value="TreeGrafter"/>
</dbReference>
<protein>
    <submittedName>
        <fullName evidence="1">NADPH-dependent FMN reductase</fullName>
    </submittedName>
</protein>
<dbReference type="PANTHER" id="PTHR30543">
    <property type="entry name" value="CHROMATE REDUCTASE"/>
    <property type="match status" value="1"/>
</dbReference>
<organism evidence="1 2">
    <name type="scientific">Acidovorax carolinensis</name>
    <dbReference type="NCBI Taxonomy" id="553814"/>
    <lineage>
        <taxon>Bacteria</taxon>
        <taxon>Pseudomonadati</taxon>
        <taxon>Pseudomonadota</taxon>
        <taxon>Betaproteobacteria</taxon>
        <taxon>Burkholderiales</taxon>
        <taxon>Comamonadaceae</taxon>
        <taxon>Acidovorax</taxon>
    </lineage>
</organism>
<dbReference type="KEGG" id="acid:CBP33_10875"/>
<dbReference type="Gene3D" id="3.40.50.360">
    <property type="match status" value="1"/>
</dbReference>
<reference evidence="1 2" key="1">
    <citation type="submission" date="2017-05" db="EMBL/GenBank/DDBJ databases">
        <title>Polyphasic characterization of four soil-derived phenanthrene-degrading Acidovorax strains and proposal of Acidovorax phenanthrenivorans sp. nov.</title>
        <authorList>
            <person name="Singleton D.R."/>
            <person name="Lee J."/>
            <person name="Dickey A.N."/>
            <person name="Stroud A."/>
            <person name="Scholl E.H."/>
            <person name="Wright F.A."/>
            <person name="Aitken M.D."/>
        </authorList>
    </citation>
    <scope>NUCLEOTIDE SEQUENCE [LARGE SCALE GENOMIC DNA]</scope>
    <source>
        <strain evidence="1">NA3</strain>
    </source>
</reference>
<sequence>MSQYNIAVIVGSLRKDSFNRKLATALARLAPADFSFTQVRLDDLPLYNQDDDGQQAASVLRLKGEIKAAQGLLFVTPEYNRSMPGVLKNAIDHASRPYGQSAWAGKPAGVIGASVGAIGTAMAQQHLRNVLAYLDVPTLGQPEAFIHAKDGLFDADGGIGAGSREFLQGWVNQYVAWVKKHNT</sequence>
<dbReference type="Proteomes" id="UP000194432">
    <property type="component" value="Chromosome 1"/>
</dbReference>
<dbReference type="OrthoDB" id="9812295at2"/>
<accession>A0A240UIN6</accession>
<dbReference type="RefSeq" id="WP_086912571.1">
    <property type="nucleotide sequence ID" value="NZ_CP021359.1"/>
</dbReference>
<gene>
    <name evidence="1" type="ORF">CBP34_10645</name>
</gene>
<proteinExistence type="predicted"/>
<accession>A0A240TTX0</accession>
<dbReference type="KEGG" id="acis:CBP35_08120"/>
<dbReference type="KEGG" id="acin:CBP34_10645"/>
<keyword evidence="2" id="KW-1185">Reference proteome</keyword>
<dbReference type="KEGG" id="acip:CBP36_10810"/>
<evidence type="ECO:0000313" key="1">
    <source>
        <dbReference type="EMBL" id="ART53617.1"/>
    </source>
</evidence>
<dbReference type="GO" id="GO:0016491">
    <property type="term" value="F:oxidoreductase activity"/>
    <property type="evidence" value="ECO:0007669"/>
    <property type="project" value="InterPro"/>
</dbReference>
<dbReference type="AlphaFoldDB" id="A0A240U893"/>